<dbReference type="OMA" id="HCIWYFD"/>
<dbReference type="InterPro" id="IPR029063">
    <property type="entry name" value="SAM-dependent_MTases_sf"/>
</dbReference>
<dbReference type="EMBL" id="JOWA01000091">
    <property type="protein sequence ID" value="KEZ43622.1"/>
    <property type="molecule type" value="Genomic_DNA"/>
</dbReference>
<dbReference type="AlphaFoldDB" id="A0A084G8G0"/>
<reference evidence="1 2" key="1">
    <citation type="journal article" date="2014" name="Genome Announc.">
        <title>Draft genome sequence of the pathogenic fungus Scedosporium apiospermum.</title>
        <authorList>
            <person name="Vandeputte P."/>
            <person name="Ghamrawi S."/>
            <person name="Rechenmann M."/>
            <person name="Iltis A."/>
            <person name="Giraud S."/>
            <person name="Fleury M."/>
            <person name="Thornton C."/>
            <person name="Delhaes L."/>
            <person name="Meyer W."/>
            <person name="Papon N."/>
            <person name="Bouchara J.P."/>
        </authorList>
    </citation>
    <scope>NUCLEOTIDE SEQUENCE [LARGE SCALE GENOMIC DNA]</scope>
    <source>
        <strain evidence="1 2">IHEM 14462</strain>
    </source>
</reference>
<comment type="caution">
    <text evidence="1">The sequence shown here is derived from an EMBL/GenBank/DDBJ whole genome shotgun (WGS) entry which is preliminary data.</text>
</comment>
<dbReference type="GeneID" id="27723289"/>
<dbReference type="Pfam" id="PF13489">
    <property type="entry name" value="Methyltransf_23"/>
    <property type="match status" value="1"/>
</dbReference>
<dbReference type="Gene3D" id="3.40.50.150">
    <property type="entry name" value="Vaccinia Virus protein VP39"/>
    <property type="match status" value="1"/>
</dbReference>
<dbReference type="CDD" id="cd02440">
    <property type="entry name" value="AdoMet_MTases"/>
    <property type="match status" value="1"/>
</dbReference>
<dbReference type="Proteomes" id="UP000028545">
    <property type="component" value="Unassembled WGS sequence"/>
</dbReference>
<dbReference type="HOGENOM" id="CLU_058846_1_0_1"/>
<dbReference type="RefSeq" id="XP_016643421.1">
    <property type="nucleotide sequence ID" value="XM_016786819.1"/>
</dbReference>
<protein>
    <submittedName>
        <fullName evidence="1">Uncharacterized protein</fullName>
    </submittedName>
</protein>
<keyword evidence="2" id="KW-1185">Reference proteome</keyword>
<sequence length="393" mass="43011">MEILNLLLGDEKLEEGLSVDIIARSTPSFTGPDLKSLCVSAALKCTQELEPDKNGEYPRRILRRSHFNFARLYVKRSGSNPLIKRKAATLNTTMSTYQDFTTPIPLSSAERVAAYSLQEPGSPTIELGQARHRIRIINTWGIPRGSRILEIGCGQGNCTAVLAEAVGPSGHIDAVDPAPGDYGSPFTLDQSQAFLSEGPMGQRISWHRADPMEFLAKGNETWDVVVFLHCIWYFASPETLRDILAFLKGRVKAVYVAEYALHASKATAVPHVLAAIARGTVEVHKAESNENIRTLVGPREIRGIAEAVGWSLEEESRIIPEDGLFDGMWEASAVAGKGFLHEVESEIEDSRVATLVRSGRDAVISSAENVGGLKRVTTMDVWIGAFAVKRENN</sequence>
<proteinExistence type="predicted"/>
<dbReference type="SUPFAM" id="SSF53335">
    <property type="entry name" value="S-adenosyl-L-methionine-dependent methyltransferases"/>
    <property type="match status" value="1"/>
</dbReference>
<dbReference type="VEuPathDB" id="FungiDB:SAPIO_CDS4217"/>
<accession>A0A084G8G0</accession>
<dbReference type="KEGG" id="sapo:SAPIO_CDS4217"/>
<evidence type="ECO:0000313" key="1">
    <source>
        <dbReference type="EMBL" id="KEZ43622.1"/>
    </source>
</evidence>
<organism evidence="1 2">
    <name type="scientific">Pseudallescheria apiosperma</name>
    <name type="common">Scedosporium apiospermum</name>
    <dbReference type="NCBI Taxonomy" id="563466"/>
    <lineage>
        <taxon>Eukaryota</taxon>
        <taxon>Fungi</taxon>
        <taxon>Dikarya</taxon>
        <taxon>Ascomycota</taxon>
        <taxon>Pezizomycotina</taxon>
        <taxon>Sordariomycetes</taxon>
        <taxon>Hypocreomycetidae</taxon>
        <taxon>Microascales</taxon>
        <taxon>Microascaceae</taxon>
        <taxon>Scedosporium</taxon>
    </lineage>
</organism>
<dbReference type="OrthoDB" id="8300214at2759"/>
<name>A0A084G8G0_PSEDA</name>
<dbReference type="Gene3D" id="1.10.8.60">
    <property type="match status" value="1"/>
</dbReference>
<evidence type="ECO:0000313" key="2">
    <source>
        <dbReference type="Proteomes" id="UP000028545"/>
    </source>
</evidence>
<gene>
    <name evidence="1" type="ORF">SAPIO_CDS4217</name>
</gene>